<gene>
    <name evidence="2" type="ORF">PS631_02138</name>
</gene>
<name>A0A5E6S9B4_PSEFL</name>
<accession>A0A5E6S9B4</accession>
<evidence type="ECO:0000313" key="3">
    <source>
        <dbReference type="Proteomes" id="UP000399692"/>
    </source>
</evidence>
<evidence type="ECO:0000259" key="1">
    <source>
        <dbReference type="Pfam" id="PF05899"/>
    </source>
</evidence>
<dbReference type="OrthoDB" id="9799053at2"/>
<dbReference type="Gene3D" id="2.60.120.10">
    <property type="entry name" value="Jelly Rolls"/>
    <property type="match status" value="1"/>
</dbReference>
<dbReference type="CDD" id="cd02227">
    <property type="entry name" value="cupin_TM1112-like"/>
    <property type="match status" value="1"/>
</dbReference>
<dbReference type="AlphaFoldDB" id="A0A5E6S9B4"/>
<proteinExistence type="predicted"/>
<dbReference type="InterPro" id="IPR014710">
    <property type="entry name" value="RmlC-like_jellyroll"/>
</dbReference>
<dbReference type="SUPFAM" id="SSF51182">
    <property type="entry name" value="RmlC-like cupins"/>
    <property type="match status" value="1"/>
</dbReference>
<dbReference type="EMBL" id="CABVHF010000005">
    <property type="protein sequence ID" value="VVM77336.1"/>
    <property type="molecule type" value="Genomic_DNA"/>
</dbReference>
<feature type="domain" description="(S)-ureidoglycine aminohydrolase cupin" evidence="1">
    <location>
        <begin position="41"/>
        <end position="110"/>
    </location>
</feature>
<evidence type="ECO:0000313" key="2">
    <source>
        <dbReference type="EMBL" id="VVM77336.1"/>
    </source>
</evidence>
<sequence length="113" mass="12506">MSQPVVFSDVLNQPLGLAIRVAEPLGSPVAEVACHEHETQDGLSAGVWVCSPGRWRRKVMQREFSHFVEGHCFFIPDNGSAIEIRAGDAVLFPENCAGTWDVKQTIRKSFLIL</sequence>
<reference evidence="2 3" key="1">
    <citation type="submission" date="2019-09" db="EMBL/GenBank/DDBJ databases">
        <authorList>
            <person name="Chandra G."/>
            <person name="Truman W A."/>
        </authorList>
    </citation>
    <scope>NUCLEOTIDE SEQUENCE [LARGE SCALE GENOMIC DNA]</scope>
    <source>
        <strain evidence="2">PS631</strain>
    </source>
</reference>
<dbReference type="Pfam" id="PF05899">
    <property type="entry name" value="Cupin_3"/>
    <property type="match status" value="1"/>
</dbReference>
<protein>
    <recommendedName>
        <fullName evidence="1">(S)-ureidoglycine aminohydrolase cupin domain-containing protein</fullName>
    </recommendedName>
</protein>
<dbReference type="InterPro" id="IPR011051">
    <property type="entry name" value="RmlC_Cupin_sf"/>
</dbReference>
<dbReference type="InterPro" id="IPR008579">
    <property type="entry name" value="UGlyAH_Cupin_dom"/>
</dbReference>
<dbReference type="RefSeq" id="WP_150570189.1">
    <property type="nucleotide sequence ID" value="NZ_CABVHF010000005.1"/>
</dbReference>
<dbReference type="Proteomes" id="UP000399692">
    <property type="component" value="Unassembled WGS sequence"/>
</dbReference>
<organism evidence="2 3">
    <name type="scientific">Pseudomonas fluorescens</name>
    <dbReference type="NCBI Taxonomy" id="294"/>
    <lineage>
        <taxon>Bacteria</taxon>
        <taxon>Pseudomonadati</taxon>
        <taxon>Pseudomonadota</taxon>
        <taxon>Gammaproteobacteria</taxon>
        <taxon>Pseudomonadales</taxon>
        <taxon>Pseudomonadaceae</taxon>
        <taxon>Pseudomonas</taxon>
    </lineage>
</organism>
<dbReference type="PANTHER" id="PTHR40943:SF1">
    <property type="entry name" value="CYTOPLASMIC PROTEIN"/>
    <property type="match status" value="1"/>
</dbReference>
<dbReference type="PANTHER" id="PTHR40943">
    <property type="entry name" value="CYTOPLASMIC PROTEIN-RELATED"/>
    <property type="match status" value="1"/>
</dbReference>